<proteinExistence type="predicted"/>
<comment type="caution">
    <text evidence="4">The sequence shown here is derived from an EMBL/GenBank/DDBJ whole genome shotgun (WGS) entry which is preliminary data.</text>
</comment>
<keyword evidence="2" id="KW-0732">Signal</keyword>
<accession>A0A4S3J5Z4</accession>
<feature type="region of interest" description="Disordered" evidence="1">
    <location>
        <begin position="78"/>
        <end position="255"/>
    </location>
</feature>
<feature type="signal peptide" evidence="2">
    <location>
        <begin position="1"/>
        <end position="21"/>
    </location>
</feature>
<dbReference type="GeneID" id="54327789"/>
<dbReference type="AlphaFoldDB" id="A0A4S3J5Z4"/>
<evidence type="ECO:0000313" key="5">
    <source>
        <dbReference type="Proteomes" id="UP000308092"/>
    </source>
</evidence>
<dbReference type="EMBL" id="QUQM01000003">
    <property type="protein sequence ID" value="KAA8649192.1"/>
    <property type="molecule type" value="Genomic_DNA"/>
</dbReference>
<reference evidence="3 6" key="2">
    <citation type="submission" date="2019-08" db="EMBL/GenBank/DDBJ databases">
        <title>The genome sequence of a newly discovered highly antifungal drug resistant Aspergillus species, Aspergillus tanneri NIH 1004.</title>
        <authorList>
            <person name="Mounaud S."/>
            <person name="Singh I."/>
            <person name="Joardar V."/>
            <person name="Pakala S."/>
            <person name="Pakala S."/>
            <person name="Venepally P."/>
            <person name="Chung J.K."/>
            <person name="Losada L."/>
            <person name="Nierman W.C."/>
        </authorList>
    </citation>
    <scope>NUCLEOTIDE SEQUENCE [LARGE SCALE GENOMIC DNA]</scope>
    <source>
        <strain evidence="3 6">NIH1004</strain>
    </source>
</reference>
<evidence type="ECO:0000256" key="2">
    <source>
        <dbReference type="SAM" id="SignalP"/>
    </source>
</evidence>
<sequence length="255" mass="27198">MARLNLSVLAACFILSALASALPTKRFDPMADEDDMTAASAAAVARDSLQSTVNFFDDMNEMWKVDHAEKIKDKAIGKMQASEKAKEEVEKEEEKVEEQLEEEEQAMASQPSPSPVASVQHSPVQHKPVQHRPSKPSSSQPNPSKPSQHHNAQTSHTQSEDIGDGKNKSTGADKNESGKQEPAPEKESTPENDEVPTRSGKSDKVATKPSATVSTPSPASSSSAAATPSSTHEVTNNFFSKIPVLGKLLSGGGLN</sequence>
<gene>
    <name evidence="3" type="ORF">ATNIH1004_005087</name>
    <name evidence="4" type="ORF">EYZ11_012297</name>
</gene>
<evidence type="ECO:0000313" key="4">
    <source>
        <dbReference type="EMBL" id="THC88251.1"/>
    </source>
</evidence>
<dbReference type="RefSeq" id="XP_033428553.1">
    <property type="nucleotide sequence ID" value="XM_033569747.1"/>
</dbReference>
<dbReference type="Proteomes" id="UP000324241">
    <property type="component" value="Unassembled WGS sequence"/>
</dbReference>
<keyword evidence="5" id="KW-1185">Reference proteome</keyword>
<feature type="compositionally biased region" description="Low complexity" evidence="1">
    <location>
        <begin position="135"/>
        <end position="146"/>
    </location>
</feature>
<evidence type="ECO:0000313" key="6">
    <source>
        <dbReference type="Proteomes" id="UP000324241"/>
    </source>
</evidence>
<feature type="compositionally biased region" description="Basic and acidic residues" evidence="1">
    <location>
        <begin position="78"/>
        <end position="98"/>
    </location>
</feature>
<feature type="compositionally biased region" description="Basic and acidic residues" evidence="1">
    <location>
        <begin position="163"/>
        <end position="189"/>
    </location>
</feature>
<name>A0A4S3J5Z4_9EURO</name>
<dbReference type="EMBL" id="SOSA01000894">
    <property type="protein sequence ID" value="THC88251.1"/>
    <property type="molecule type" value="Genomic_DNA"/>
</dbReference>
<dbReference type="OrthoDB" id="4506349at2759"/>
<reference evidence="4 5" key="1">
    <citation type="submission" date="2019-03" db="EMBL/GenBank/DDBJ databases">
        <title>The genome sequence of a newly discovered highly antifungal drug resistant Aspergillus species, Aspergillus tanneri NIH 1004.</title>
        <authorList>
            <person name="Mounaud S."/>
            <person name="Singh I."/>
            <person name="Joardar V."/>
            <person name="Pakala S."/>
            <person name="Pakala S."/>
            <person name="Venepally P."/>
            <person name="Hoover J."/>
            <person name="Nierman W."/>
            <person name="Chung J."/>
            <person name="Losada L."/>
        </authorList>
    </citation>
    <scope>NUCLEOTIDE SEQUENCE [LARGE SCALE GENOMIC DNA]</scope>
    <source>
        <strain evidence="4 5">NIH1004</strain>
    </source>
</reference>
<feature type="compositionally biased region" description="Low complexity" evidence="1">
    <location>
        <begin position="207"/>
        <end position="231"/>
    </location>
</feature>
<dbReference type="Proteomes" id="UP000308092">
    <property type="component" value="Unassembled WGS sequence"/>
</dbReference>
<evidence type="ECO:0000256" key="1">
    <source>
        <dbReference type="SAM" id="MobiDB-lite"/>
    </source>
</evidence>
<dbReference type="VEuPathDB" id="FungiDB:EYZ11_012297"/>
<protein>
    <submittedName>
        <fullName evidence="4">Uncharacterized protein</fullName>
    </submittedName>
</protein>
<organism evidence="4 5">
    <name type="scientific">Aspergillus tanneri</name>
    <dbReference type="NCBI Taxonomy" id="1220188"/>
    <lineage>
        <taxon>Eukaryota</taxon>
        <taxon>Fungi</taxon>
        <taxon>Dikarya</taxon>
        <taxon>Ascomycota</taxon>
        <taxon>Pezizomycotina</taxon>
        <taxon>Eurotiomycetes</taxon>
        <taxon>Eurotiomycetidae</taxon>
        <taxon>Eurotiales</taxon>
        <taxon>Aspergillaceae</taxon>
        <taxon>Aspergillus</taxon>
        <taxon>Aspergillus subgen. Circumdati</taxon>
    </lineage>
</organism>
<feature type="chain" id="PRO_5036122076" evidence="2">
    <location>
        <begin position="22"/>
        <end position="255"/>
    </location>
</feature>
<evidence type="ECO:0000313" key="3">
    <source>
        <dbReference type="EMBL" id="KAA8649192.1"/>
    </source>
</evidence>
<feature type="compositionally biased region" description="Low complexity" evidence="1">
    <location>
        <begin position="106"/>
        <end position="125"/>
    </location>
</feature>